<dbReference type="Proteomes" id="UP001302812">
    <property type="component" value="Unassembled WGS sequence"/>
</dbReference>
<feature type="region of interest" description="Disordered" evidence="1">
    <location>
        <begin position="274"/>
        <end position="295"/>
    </location>
</feature>
<dbReference type="EMBL" id="MU853340">
    <property type="protein sequence ID" value="KAK4113169.1"/>
    <property type="molecule type" value="Genomic_DNA"/>
</dbReference>
<protein>
    <submittedName>
        <fullName evidence="2">Uncharacterized protein</fullName>
    </submittedName>
</protein>
<proteinExistence type="predicted"/>
<feature type="compositionally biased region" description="Acidic residues" evidence="1">
    <location>
        <begin position="827"/>
        <end position="840"/>
    </location>
</feature>
<name>A0AAN6YU46_9PEZI</name>
<feature type="region of interest" description="Disordered" evidence="1">
    <location>
        <begin position="478"/>
        <end position="536"/>
    </location>
</feature>
<feature type="compositionally biased region" description="Polar residues" evidence="1">
    <location>
        <begin position="96"/>
        <end position="108"/>
    </location>
</feature>
<comment type="caution">
    <text evidence="2">The sequence shown here is derived from an EMBL/GenBank/DDBJ whole genome shotgun (WGS) entry which is preliminary data.</text>
</comment>
<feature type="compositionally biased region" description="Polar residues" evidence="1">
    <location>
        <begin position="274"/>
        <end position="283"/>
    </location>
</feature>
<feature type="region of interest" description="Disordered" evidence="1">
    <location>
        <begin position="799"/>
        <end position="840"/>
    </location>
</feature>
<feature type="compositionally biased region" description="Basic and acidic residues" evidence="1">
    <location>
        <begin position="1"/>
        <end position="26"/>
    </location>
</feature>
<evidence type="ECO:0000256" key="1">
    <source>
        <dbReference type="SAM" id="MobiDB-lite"/>
    </source>
</evidence>
<keyword evidence="3" id="KW-1185">Reference proteome</keyword>
<reference evidence="2" key="1">
    <citation type="journal article" date="2023" name="Mol. Phylogenet. Evol.">
        <title>Genome-scale phylogeny and comparative genomics of the fungal order Sordariales.</title>
        <authorList>
            <person name="Hensen N."/>
            <person name="Bonometti L."/>
            <person name="Westerberg I."/>
            <person name="Brannstrom I.O."/>
            <person name="Guillou S."/>
            <person name="Cros-Aarteil S."/>
            <person name="Calhoun S."/>
            <person name="Haridas S."/>
            <person name="Kuo A."/>
            <person name="Mondo S."/>
            <person name="Pangilinan J."/>
            <person name="Riley R."/>
            <person name="LaButti K."/>
            <person name="Andreopoulos B."/>
            <person name="Lipzen A."/>
            <person name="Chen C."/>
            <person name="Yan M."/>
            <person name="Daum C."/>
            <person name="Ng V."/>
            <person name="Clum A."/>
            <person name="Steindorff A."/>
            <person name="Ohm R.A."/>
            <person name="Martin F."/>
            <person name="Silar P."/>
            <person name="Natvig D.O."/>
            <person name="Lalanne C."/>
            <person name="Gautier V."/>
            <person name="Ament-Velasquez S.L."/>
            <person name="Kruys A."/>
            <person name="Hutchinson M.I."/>
            <person name="Powell A.J."/>
            <person name="Barry K."/>
            <person name="Miller A.N."/>
            <person name="Grigoriev I.V."/>
            <person name="Debuchy R."/>
            <person name="Gladieux P."/>
            <person name="Hiltunen Thoren M."/>
            <person name="Johannesson H."/>
        </authorList>
    </citation>
    <scope>NUCLEOTIDE SEQUENCE</scope>
    <source>
        <strain evidence="2">CBS 508.74</strain>
    </source>
</reference>
<feature type="region of interest" description="Disordered" evidence="1">
    <location>
        <begin position="1"/>
        <end position="117"/>
    </location>
</feature>
<feature type="compositionally biased region" description="Polar residues" evidence="1">
    <location>
        <begin position="181"/>
        <end position="192"/>
    </location>
</feature>
<gene>
    <name evidence="2" type="ORF">N656DRAFT_768118</name>
</gene>
<feature type="compositionally biased region" description="Basic residues" evidence="1">
    <location>
        <begin position="813"/>
        <end position="823"/>
    </location>
</feature>
<evidence type="ECO:0000313" key="3">
    <source>
        <dbReference type="Proteomes" id="UP001302812"/>
    </source>
</evidence>
<feature type="compositionally biased region" description="Basic and acidic residues" evidence="1">
    <location>
        <begin position="521"/>
        <end position="536"/>
    </location>
</feature>
<reference evidence="2" key="2">
    <citation type="submission" date="2023-05" db="EMBL/GenBank/DDBJ databases">
        <authorList>
            <consortium name="Lawrence Berkeley National Laboratory"/>
            <person name="Steindorff A."/>
            <person name="Hensen N."/>
            <person name="Bonometti L."/>
            <person name="Westerberg I."/>
            <person name="Brannstrom I.O."/>
            <person name="Guillou S."/>
            <person name="Cros-Aarteil S."/>
            <person name="Calhoun S."/>
            <person name="Haridas S."/>
            <person name="Kuo A."/>
            <person name="Mondo S."/>
            <person name="Pangilinan J."/>
            <person name="Riley R."/>
            <person name="Labutti K."/>
            <person name="Andreopoulos B."/>
            <person name="Lipzen A."/>
            <person name="Chen C."/>
            <person name="Yanf M."/>
            <person name="Daum C."/>
            <person name="Ng V."/>
            <person name="Clum A."/>
            <person name="Ohm R."/>
            <person name="Martin F."/>
            <person name="Silar P."/>
            <person name="Natvig D."/>
            <person name="Lalanne C."/>
            <person name="Gautier V."/>
            <person name="Ament-Velasquez S.L."/>
            <person name="Kruys A."/>
            <person name="Hutchinson M.I."/>
            <person name="Powell A.J."/>
            <person name="Barry K."/>
            <person name="Miller A.N."/>
            <person name="Grigoriev I.V."/>
            <person name="Debuchy R."/>
            <person name="Gladieux P."/>
            <person name="Thoren M.H."/>
            <person name="Johannesson H."/>
        </authorList>
    </citation>
    <scope>NUCLEOTIDE SEQUENCE</scope>
    <source>
        <strain evidence="2">CBS 508.74</strain>
    </source>
</reference>
<feature type="compositionally biased region" description="Basic and acidic residues" evidence="1">
    <location>
        <begin position="64"/>
        <end position="81"/>
    </location>
</feature>
<feature type="compositionally biased region" description="Polar residues" evidence="1">
    <location>
        <begin position="208"/>
        <end position="219"/>
    </location>
</feature>
<dbReference type="RefSeq" id="XP_064670739.1">
    <property type="nucleotide sequence ID" value="XM_064813599.1"/>
</dbReference>
<organism evidence="2 3">
    <name type="scientific">Canariomyces notabilis</name>
    <dbReference type="NCBI Taxonomy" id="2074819"/>
    <lineage>
        <taxon>Eukaryota</taxon>
        <taxon>Fungi</taxon>
        <taxon>Dikarya</taxon>
        <taxon>Ascomycota</taxon>
        <taxon>Pezizomycotina</taxon>
        <taxon>Sordariomycetes</taxon>
        <taxon>Sordariomycetidae</taxon>
        <taxon>Sordariales</taxon>
        <taxon>Chaetomiaceae</taxon>
        <taxon>Canariomyces</taxon>
    </lineage>
</organism>
<dbReference type="AlphaFoldDB" id="A0AAN6YU46"/>
<feature type="compositionally biased region" description="Basic and acidic residues" evidence="1">
    <location>
        <begin position="226"/>
        <end position="235"/>
    </location>
</feature>
<dbReference type="GeneID" id="89937724"/>
<feature type="region of interest" description="Disordered" evidence="1">
    <location>
        <begin position="405"/>
        <end position="454"/>
    </location>
</feature>
<feature type="compositionally biased region" description="Polar residues" evidence="1">
    <location>
        <begin position="426"/>
        <end position="439"/>
    </location>
</feature>
<sequence>MSTRYSLRERKRALNYDETKVYRDSDETGDSEDDTPRQKGRGETLSRDNNGGDTTDTSSLPAIEAKDSEPQVKTVEGEATRKGPAGAGSMVAFASRKSNGLPNANHTVPTLRHPVGNGLGSWRPGAIGSWKQESNFWESNLLTKDTTQLLNRPAAGVMKEGPAMPRATGSGLGGSLANDVPAQQNDSLSQSGAVDKSENNPGGWDSGQLVSSALGSSSKDIAGEAQAKDDNHKGSEQSPAVEAQEREPAVPSHPGSSISSGVHFPEQQMVNTATHATSHSTNGLPIDPRVDSIVAPPGGPLSASFNSGLLPFRLDTSVPLASQKTTPGFFDRNLSSYILGLPTVQKNQAMADGNDNASGDAQWNQPNYFGDNNIGMQSALGNAALNAAQGSGNSNALSFVAEYGEDQNTNPDNFRKQQGGFDNNPRDSMNPNALQNFNFGSAVDANDPNVDPAAGNQDLVHLFLNFNEQAGPFAPMEHGGNGHGDHDHHHMHPVHPSMGHGNSGNGQHHDNQHIMHPAHPPMDHRHSGNGHPHHDNEHNMLPIHPPMDHNGAGAGNGNGHHDDQHPVHPVHPWFTGKSEVNYDDPALPRLPTTADKPYTPPQLPHLPRFRAERVHRVFLAPRRFLPIIGLLYPDADFIVARHPASQHVALRMVGRAMARAAALDLCLHDADDAGNNNLNNCNKEEQDEALFAICLWRRDWPSGGAARIKNTEEDKQKLNAVLGTFGSLPRQGGEEVEVWNYWRDGEHHLRVVRGYRARGVDGQRYDDRTLALWAASKKGVVLEDKLGKEILAFMCEPPQHEEIQGGAGGSRAKGVKRKTKRGRQAGEEDEEAEEEEQEEE</sequence>
<accession>A0AAN6YU46</accession>
<feature type="compositionally biased region" description="Polar residues" evidence="1">
    <location>
        <begin position="47"/>
        <end position="60"/>
    </location>
</feature>
<evidence type="ECO:0000313" key="2">
    <source>
        <dbReference type="EMBL" id="KAK4113169.1"/>
    </source>
</evidence>
<feature type="region of interest" description="Disordered" evidence="1">
    <location>
        <begin position="153"/>
        <end position="262"/>
    </location>
</feature>
<feature type="compositionally biased region" description="Basic and acidic residues" evidence="1">
    <location>
        <begin position="34"/>
        <end position="46"/>
    </location>
</feature>